<dbReference type="GO" id="GO:0050661">
    <property type="term" value="F:NADP binding"/>
    <property type="evidence" value="ECO:0007669"/>
    <property type="project" value="InterPro"/>
</dbReference>
<dbReference type="PANTHER" id="PTHR43060:SF15">
    <property type="entry name" value="3-HYDROXYISOBUTYRATE DEHYDROGENASE-LIKE 1, MITOCHONDRIAL-RELATED"/>
    <property type="match status" value="1"/>
</dbReference>
<dbReference type="GO" id="GO:0016054">
    <property type="term" value="P:organic acid catabolic process"/>
    <property type="evidence" value="ECO:0007669"/>
    <property type="project" value="UniProtKB-ARBA"/>
</dbReference>
<dbReference type="Gene3D" id="3.40.50.720">
    <property type="entry name" value="NAD(P)-binding Rossmann-like Domain"/>
    <property type="match status" value="1"/>
</dbReference>
<sequence>MQKYKKKYLFVGLGTMGFPMAGHLSKNPNVDLYVFNRTQSKTKLWLTKYNGKEYVFETNDIKFDGIITCLKDDHAITNSLLDSSLISSLQDNSFILDHSTTSLELVNQFIKNEIIIKKNVDFYDAPISGGEIAAVNGTLSVMIGGSIDNFSKISTFISAYTKSITHIGESGHGQIAKMMNQLSIAGTLQGLSESIVFGKKYDVDLGKVFEAISNGAAQSWQMDNRFKTMVSNEYDFGFAIRLMIKDLGIILSEAQKQKLQLSIGKQTFDEYKKLDSEGYGKLDTSALVKKFHD</sequence>
<keyword evidence="2" id="KW-0560">Oxidoreductase</keyword>
<keyword evidence="8" id="KW-1185">Reference proteome</keyword>
<dbReference type="STRING" id="1208365.B273_0162"/>
<dbReference type="AlphaFoldDB" id="K6FF62"/>
<dbReference type="Proteomes" id="UP000010310">
    <property type="component" value="Unassembled WGS sequence"/>
</dbReference>
<dbReference type="InterPro" id="IPR006115">
    <property type="entry name" value="6PGDH_NADP-bd"/>
</dbReference>
<evidence type="ECO:0000256" key="1">
    <source>
        <dbReference type="ARBA" id="ARBA00009080"/>
    </source>
</evidence>
<protein>
    <submittedName>
        <fullName evidence="7">Phosphogluconate dehydrogenase (Decarboxylating), NAD binding domain protein</fullName>
    </submittedName>
</protein>
<dbReference type="SUPFAM" id="SSF51735">
    <property type="entry name" value="NAD(P)-binding Rossmann-fold domains"/>
    <property type="match status" value="1"/>
</dbReference>
<dbReference type="PATRIC" id="fig|1208365.4.peg.166"/>
<evidence type="ECO:0000259" key="5">
    <source>
        <dbReference type="Pfam" id="PF03446"/>
    </source>
</evidence>
<dbReference type="GO" id="GO:0016491">
    <property type="term" value="F:oxidoreductase activity"/>
    <property type="evidence" value="ECO:0007669"/>
    <property type="project" value="UniProtKB-KW"/>
</dbReference>
<dbReference type="SUPFAM" id="SSF48179">
    <property type="entry name" value="6-phosphogluconate dehydrogenase C-terminal domain-like"/>
    <property type="match status" value="1"/>
</dbReference>
<name>K6FF62_9GAMM</name>
<organism evidence="7 8">
    <name type="scientific">SAR86 cluster bacterium SAR86E</name>
    <dbReference type="NCBI Taxonomy" id="1208365"/>
    <lineage>
        <taxon>Bacteria</taxon>
        <taxon>Pseudomonadati</taxon>
        <taxon>Pseudomonadota</taxon>
        <taxon>Gammaproteobacteria</taxon>
        <taxon>SAR86 cluster</taxon>
    </lineage>
</organism>
<dbReference type="PIRSF" id="PIRSF000103">
    <property type="entry name" value="HIBADH"/>
    <property type="match status" value="1"/>
</dbReference>
<dbReference type="Gene3D" id="1.10.1040.10">
    <property type="entry name" value="N-(1-d-carboxylethyl)-l-norvaline Dehydrogenase, domain 2"/>
    <property type="match status" value="1"/>
</dbReference>
<dbReference type="Pfam" id="PF14833">
    <property type="entry name" value="NAD_binding_11"/>
    <property type="match status" value="1"/>
</dbReference>
<accession>K6FF62</accession>
<evidence type="ECO:0000313" key="7">
    <source>
        <dbReference type="EMBL" id="EKO37247.1"/>
    </source>
</evidence>
<dbReference type="EMBL" id="AMWX01000001">
    <property type="protein sequence ID" value="EKO37247.1"/>
    <property type="molecule type" value="Genomic_DNA"/>
</dbReference>
<proteinExistence type="inferred from homology"/>
<dbReference type="InterPro" id="IPR008927">
    <property type="entry name" value="6-PGluconate_DH-like_C_sf"/>
</dbReference>
<gene>
    <name evidence="7" type="ORF">B273_0162</name>
</gene>
<comment type="caution">
    <text evidence="7">The sequence shown here is derived from an EMBL/GenBank/DDBJ whole genome shotgun (WGS) entry which is preliminary data.</text>
</comment>
<dbReference type="InterPro" id="IPR036291">
    <property type="entry name" value="NAD(P)-bd_dom_sf"/>
</dbReference>
<keyword evidence="3" id="KW-0520">NAD</keyword>
<dbReference type="PROSITE" id="PS00895">
    <property type="entry name" value="3_HYDROXYISOBUT_DH"/>
    <property type="match status" value="1"/>
</dbReference>
<evidence type="ECO:0000313" key="8">
    <source>
        <dbReference type="Proteomes" id="UP000010310"/>
    </source>
</evidence>
<dbReference type="InterPro" id="IPR002204">
    <property type="entry name" value="3-OH-isobutyrate_DH-rel_CS"/>
</dbReference>
<feature type="domain" description="3-hydroxyisobutyrate dehydrogenase-like NAD-binding" evidence="6">
    <location>
        <begin position="171"/>
        <end position="289"/>
    </location>
</feature>
<evidence type="ECO:0000259" key="6">
    <source>
        <dbReference type="Pfam" id="PF14833"/>
    </source>
</evidence>
<dbReference type="InterPro" id="IPR029154">
    <property type="entry name" value="HIBADH-like_NADP-bd"/>
</dbReference>
<evidence type="ECO:0000256" key="4">
    <source>
        <dbReference type="PIRSR" id="PIRSR000103-1"/>
    </source>
</evidence>
<dbReference type="InterPro" id="IPR013328">
    <property type="entry name" value="6PGD_dom2"/>
</dbReference>
<feature type="domain" description="6-phosphogluconate dehydrogenase NADP-binding" evidence="5">
    <location>
        <begin position="10"/>
        <end position="168"/>
    </location>
</feature>
<comment type="similarity">
    <text evidence="1">Belongs to the HIBADH-related family.</text>
</comment>
<reference evidence="7 8" key="1">
    <citation type="submission" date="2012-09" db="EMBL/GenBank/DDBJ databases">
        <authorList>
            <person name="Dupont C.L."/>
            <person name="Rusch D.B."/>
            <person name="Lombardo M.-J."/>
            <person name="Novotny M."/>
            <person name="Yee-Greenbaum J."/>
            <person name="Laskin R."/>
        </authorList>
    </citation>
    <scope>NUCLEOTIDE SEQUENCE [LARGE SCALE GENOMIC DNA]</scope>
    <source>
        <strain evidence="7">SAR86E</strain>
    </source>
</reference>
<dbReference type="GO" id="GO:0051287">
    <property type="term" value="F:NAD binding"/>
    <property type="evidence" value="ECO:0007669"/>
    <property type="project" value="InterPro"/>
</dbReference>
<evidence type="ECO:0000256" key="2">
    <source>
        <dbReference type="ARBA" id="ARBA00023002"/>
    </source>
</evidence>
<dbReference type="PANTHER" id="PTHR43060">
    <property type="entry name" value="3-HYDROXYISOBUTYRATE DEHYDROGENASE-LIKE 1, MITOCHONDRIAL-RELATED"/>
    <property type="match status" value="1"/>
</dbReference>
<evidence type="ECO:0000256" key="3">
    <source>
        <dbReference type="ARBA" id="ARBA00023027"/>
    </source>
</evidence>
<dbReference type="Pfam" id="PF03446">
    <property type="entry name" value="NAD_binding_2"/>
    <property type="match status" value="1"/>
</dbReference>
<dbReference type="InterPro" id="IPR015815">
    <property type="entry name" value="HIBADH-related"/>
</dbReference>
<feature type="active site" evidence="4">
    <location>
        <position position="177"/>
    </location>
</feature>